<dbReference type="Proteomes" id="UP000198211">
    <property type="component" value="Unassembled WGS sequence"/>
</dbReference>
<evidence type="ECO:0000313" key="2">
    <source>
        <dbReference type="EMBL" id="OWZ23631.1"/>
    </source>
</evidence>
<proteinExistence type="predicted"/>
<comment type="caution">
    <text evidence="2">The sequence shown here is derived from an EMBL/GenBank/DDBJ whole genome shotgun (WGS) entry which is preliminary data.</text>
</comment>
<keyword evidence="1" id="KW-1133">Transmembrane helix</keyword>
<protein>
    <submittedName>
        <fullName evidence="2">Uncharacterized protein</fullName>
    </submittedName>
</protein>
<dbReference type="PANTHER" id="PTHR28037:SF1">
    <property type="entry name" value="ALCOHOL O-ACETYLTRANSFERASE 1-RELATED"/>
    <property type="match status" value="1"/>
</dbReference>
<sequence>MRRTLARCKDKQVTFGGAVVCSTFLAFYHAAQDLPDFDPTQLFKIATDLNYNMRRRAPQPLEADAVSFYVTSLIPETTKFGDLVRQAKCEIDSKVRQMMLLAAVPIILDQRINSKIQPSFAIALNIRQSQTSDANISNIGCYPLTKEHLLRPSAVFWVASMDSFCYSMGHKCHDDATKSLFTAFVKVCENIGSIEADQTLPQVLQQFKL</sequence>
<dbReference type="PANTHER" id="PTHR28037">
    <property type="entry name" value="ALCOHOL O-ACETYLTRANSFERASE 1-RELATED"/>
    <property type="match status" value="1"/>
</dbReference>
<keyword evidence="1" id="KW-0472">Membrane</keyword>
<keyword evidence="3" id="KW-1185">Reference proteome</keyword>
<accession>A0A225X162</accession>
<dbReference type="EMBL" id="NBNE01000053">
    <property type="protein sequence ID" value="OWZ23631.1"/>
    <property type="molecule type" value="Genomic_DNA"/>
</dbReference>
<keyword evidence="1" id="KW-0812">Transmembrane</keyword>
<name>A0A225X162_9STRA</name>
<dbReference type="InterPro" id="IPR052058">
    <property type="entry name" value="Alcohol_O-acetyltransferase"/>
</dbReference>
<evidence type="ECO:0000313" key="3">
    <source>
        <dbReference type="Proteomes" id="UP000198211"/>
    </source>
</evidence>
<feature type="transmembrane region" description="Helical" evidence="1">
    <location>
        <begin position="12"/>
        <end position="31"/>
    </location>
</feature>
<reference evidence="3" key="1">
    <citation type="submission" date="2017-03" db="EMBL/GenBank/DDBJ databases">
        <title>Phytopthora megakarya and P. palmivora, two closely related causual agents of cacao black pod achieved similar genome size and gene model numbers by different mechanisms.</title>
        <authorList>
            <person name="Ali S."/>
            <person name="Shao J."/>
            <person name="Larry D.J."/>
            <person name="Kronmiller B."/>
            <person name="Shen D."/>
            <person name="Strem M.D."/>
            <person name="Melnick R.L."/>
            <person name="Guiltinan M.J."/>
            <person name="Tyler B.M."/>
            <person name="Meinhardt L.W."/>
            <person name="Bailey B.A."/>
        </authorList>
    </citation>
    <scope>NUCLEOTIDE SEQUENCE [LARGE SCALE GENOMIC DNA]</scope>
    <source>
        <strain evidence="3">zdho120</strain>
    </source>
</reference>
<dbReference type="OrthoDB" id="10016361at2759"/>
<evidence type="ECO:0000256" key="1">
    <source>
        <dbReference type="SAM" id="Phobius"/>
    </source>
</evidence>
<dbReference type="AlphaFoldDB" id="A0A225X162"/>
<organism evidence="2 3">
    <name type="scientific">Phytophthora megakarya</name>
    <dbReference type="NCBI Taxonomy" id="4795"/>
    <lineage>
        <taxon>Eukaryota</taxon>
        <taxon>Sar</taxon>
        <taxon>Stramenopiles</taxon>
        <taxon>Oomycota</taxon>
        <taxon>Peronosporomycetes</taxon>
        <taxon>Peronosporales</taxon>
        <taxon>Peronosporaceae</taxon>
        <taxon>Phytophthora</taxon>
    </lineage>
</organism>
<gene>
    <name evidence="2" type="ORF">PHMEG_0001483</name>
</gene>